<feature type="compositionally biased region" description="Basic and acidic residues" evidence="1">
    <location>
        <begin position="218"/>
        <end position="240"/>
    </location>
</feature>
<feature type="region of interest" description="Disordered" evidence="1">
    <location>
        <begin position="1195"/>
        <end position="1232"/>
    </location>
</feature>
<dbReference type="CDD" id="cd11655">
    <property type="entry name" value="rap1_myb-like"/>
    <property type="match status" value="2"/>
</dbReference>
<dbReference type="AlphaFoldDB" id="A0A2H3JA76"/>
<dbReference type="EMBL" id="KB467942">
    <property type="protein sequence ID" value="PCH38505.1"/>
    <property type="molecule type" value="Genomic_DNA"/>
</dbReference>
<feature type="region of interest" description="Disordered" evidence="1">
    <location>
        <begin position="777"/>
        <end position="828"/>
    </location>
</feature>
<feature type="compositionally biased region" description="Acidic residues" evidence="1">
    <location>
        <begin position="205"/>
        <end position="217"/>
    </location>
</feature>
<dbReference type="OMA" id="MARNHGF"/>
<feature type="domain" description="TERF2-interacting telomeric protein 1 Myb" evidence="2">
    <location>
        <begin position="111"/>
        <end position="169"/>
    </location>
</feature>
<feature type="domain" description="TERF2-interacting telomeric protein 1 Myb" evidence="2">
    <location>
        <begin position="10"/>
        <end position="65"/>
    </location>
</feature>
<feature type="region of interest" description="Disordered" evidence="1">
    <location>
        <begin position="570"/>
        <end position="760"/>
    </location>
</feature>
<evidence type="ECO:0000259" key="2">
    <source>
        <dbReference type="Pfam" id="PF08914"/>
    </source>
</evidence>
<evidence type="ECO:0000256" key="1">
    <source>
        <dbReference type="SAM" id="MobiDB-lite"/>
    </source>
</evidence>
<dbReference type="Proteomes" id="UP000218811">
    <property type="component" value="Unassembled WGS sequence"/>
</dbReference>
<evidence type="ECO:0000313" key="4">
    <source>
        <dbReference type="Proteomes" id="UP000218811"/>
    </source>
</evidence>
<keyword evidence="4" id="KW-1185">Reference proteome</keyword>
<feature type="compositionally biased region" description="Basic and acidic residues" evidence="1">
    <location>
        <begin position="194"/>
        <end position="204"/>
    </location>
</feature>
<feature type="compositionally biased region" description="Low complexity" evidence="1">
    <location>
        <begin position="611"/>
        <end position="623"/>
    </location>
</feature>
<evidence type="ECO:0000313" key="3">
    <source>
        <dbReference type="EMBL" id="PCH38505.1"/>
    </source>
</evidence>
<dbReference type="OrthoDB" id="435460at2759"/>
<feature type="compositionally biased region" description="Basic and acidic residues" evidence="1">
    <location>
        <begin position="311"/>
        <end position="336"/>
    </location>
</feature>
<dbReference type="SUPFAM" id="SSF46689">
    <property type="entry name" value="Homeodomain-like"/>
    <property type="match status" value="2"/>
</dbReference>
<feature type="compositionally biased region" description="Basic and acidic residues" evidence="1">
    <location>
        <begin position="251"/>
        <end position="273"/>
    </location>
</feature>
<feature type="compositionally biased region" description="Basic and acidic residues" evidence="1">
    <location>
        <begin position="360"/>
        <end position="375"/>
    </location>
</feature>
<sequence>MASPQRRKAFTEGDDHYLVQYLAKYTPDGRYRSGNSIWQVLVENQHKKWPWASNHTWQSWRSHYLYDRSRFDQLVKKLLRAQAARADNDAPTPAPMQHVATLSTSQQREGFTKKEDKALAQYLAEHSSSTVGRMESELYKDLVSDGARWPWASTHPWQSWRKRYKDNMEEFDRYIARKQALRGNRQGLEMPAEAQRETRRQVAEKEEEEEEEGEDGDERQRDGDKGREAEDLAIEGREGEAAEEEPAQAKAAERAGEASKRKRDGRDASEEERRRKRRHLEHSAEDAQDPQRPHAEDASYERGAACGESHANSDRGAAEGDGATKADNETSERQDSDSIATQDRIQKSQPKEPQTQPASDDAHVEEPDDQEKPVDPRLPNDYGSDVFVSERGSNHSSTEEVEGQLASPSPENPHMEEGGQRAQAQDEEEINTAVAGQEVQPDEGIDVDRSPSRNATLPPFAPEDIPQARLYPDISVLTIPMNVDMSLPGIFPITSTPKGSMRPHDEPIVAHIAPSPNVSHNVSNKDGEGRVAQGPTPPTSAAQTPTQSPRLTKDGIVTNTNAEHDTVHTEIVHESLPTTTVHTAQNADSVRDEEAAARPRRVVVKQSQRNAEAGPSAAPSAASKVKLVRRRRVPGYDSDIFASRPPSPAQDAGGPSDLSPVGMPKQLPRLDEGPYNNAFSDAYGRRRTGRPSKPRVSGVRENAGQVSNDEGVANKNQEAAWPPAREKNKKNKGKQKAVAVPPASSVPTQRVPSVKAEPPSTLLLSKKLDAHALTTRRVRDTDEDEDVVHHPFSQFSQNRERPQPDPAVQEEHHPFSQLTQDVGTRRTSDDARISIARAVRQQMLEAAQRDNASLQVPPQVQSTIRQENVLPVTRETTPEQPVAGPSSRTIDADTRNPPFAPYKLLEIPTTPATPRDGESEDGEDGIPSRSVHLESALLDVRGKGKELPASGLRRGHTMGGYPRDDELEGEGGRTARSLLSRKSMPMLPTVRAATASADHSLFAAPHHQDSLHNRSSGLLRRASLPDDMHLSEDDESLVRQLGIETAILTMSENHGFSAEIVRRVWNTTQSLGAAQALKKTDEILLEMRQAAEKVALAQLEALQAQQADQVLRRRQAPARLSRPQDHSVLRFSPTVPEDREPIPSPEYSPPKQSRAGQYVRLMRQGRGPGTLSLELSRAGGISPFRTPQKVDGGAEIAFEERDMTDTGREHTPSPVSDTSHSNEQELAGAQVAPNAARIMLARKLRRPFKAAT</sequence>
<feature type="compositionally biased region" description="Basic and acidic residues" evidence="1">
    <location>
        <begin position="798"/>
        <end position="814"/>
    </location>
</feature>
<feature type="region of interest" description="Disordered" evidence="1">
    <location>
        <begin position="514"/>
        <end position="553"/>
    </location>
</feature>
<feature type="compositionally biased region" description="Low complexity" evidence="1">
    <location>
        <begin position="539"/>
        <end position="549"/>
    </location>
</feature>
<protein>
    <recommendedName>
        <fullName evidence="2">TERF2-interacting telomeric protein 1 Myb domain-containing protein</fullName>
    </recommendedName>
</protein>
<feature type="compositionally biased region" description="Basic and acidic residues" evidence="1">
    <location>
        <begin position="281"/>
        <end position="300"/>
    </location>
</feature>
<accession>A0A2H3JA76</accession>
<dbReference type="InterPro" id="IPR009057">
    <property type="entry name" value="Homeodomain-like_sf"/>
</dbReference>
<gene>
    <name evidence="3" type="ORF">WOLCODRAFT_161627</name>
</gene>
<feature type="region of interest" description="Disordered" evidence="1">
    <location>
        <begin position="874"/>
        <end position="971"/>
    </location>
</feature>
<dbReference type="Gene3D" id="1.10.10.60">
    <property type="entry name" value="Homeodomain-like"/>
    <property type="match status" value="2"/>
</dbReference>
<dbReference type="Pfam" id="PF08914">
    <property type="entry name" value="Myb_Rap1"/>
    <property type="match status" value="2"/>
</dbReference>
<feature type="region of interest" description="Disordered" evidence="1">
    <location>
        <begin position="1113"/>
        <end position="1155"/>
    </location>
</feature>
<feature type="compositionally biased region" description="Polar residues" evidence="1">
    <location>
        <begin position="576"/>
        <end position="588"/>
    </location>
</feature>
<organism evidence="3 4">
    <name type="scientific">Wolfiporia cocos (strain MD-104)</name>
    <name type="common">Brown rot fungus</name>
    <dbReference type="NCBI Taxonomy" id="742152"/>
    <lineage>
        <taxon>Eukaryota</taxon>
        <taxon>Fungi</taxon>
        <taxon>Dikarya</taxon>
        <taxon>Basidiomycota</taxon>
        <taxon>Agaricomycotina</taxon>
        <taxon>Agaricomycetes</taxon>
        <taxon>Polyporales</taxon>
        <taxon>Phaeolaceae</taxon>
        <taxon>Wolfiporia</taxon>
    </lineage>
</organism>
<feature type="region of interest" description="Disordered" evidence="1">
    <location>
        <begin position="182"/>
        <end position="464"/>
    </location>
</feature>
<feature type="compositionally biased region" description="Basic and acidic residues" evidence="1">
    <location>
        <begin position="1198"/>
        <end position="1211"/>
    </location>
</feature>
<name>A0A2H3JA76_WOLCO</name>
<proteinExistence type="predicted"/>
<reference evidence="3 4" key="1">
    <citation type="journal article" date="2012" name="Science">
        <title>The Paleozoic origin of enzymatic lignin decomposition reconstructed from 31 fungal genomes.</title>
        <authorList>
            <person name="Floudas D."/>
            <person name="Binder M."/>
            <person name="Riley R."/>
            <person name="Barry K."/>
            <person name="Blanchette R.A."/>
            <person name="Henrissat B."/>
            <person name="Martinez A.T."/>
            <person name="Otillar R."/>
            <person name="Spatafora J.W."/>
            <person name="Yadav J.S."/>
            <person name="Aerts A."/>
            <person name="Benoit I."/>
            <person name="Boyd A."/>
            <person name="Carlson A."/>
            <person name="Copeland A."/>
            <person name="Coutinho P.M."/>
            <person name="de Vries R.P."/>
            <person name="Ferreira P."/>
            <person name="Findley K."/>
            <person name="Foster B."/>
            <person name="Gaskell J."/>
            <person name="Glotzer D."/>
            <person name="Gorecki P."/>
            <person name="Heitman J."/>
            <person name="Hesse C."/>
            <person name="Hori C."/>
            <person name="Igarashi K."/>
            <person name="Jurgens J.A."/>
            <person name="Kallen N."/>
            <person name="Kersten P."/>
            <person name="Kohler A."/>
            <person name="Kuees U."/>
            <person name="Kumar T.K.A."/>
            <person name="Kuo A."/>
            <person name="LaButti K."/>
            <person name="Larrondo L.F."/>
            <person name="Lindquist E."/>
            <person name="Ling A."/>
            <person name="Lombard V."/>
            <person name="Lucas S."/>
            <person name="Lundell T."/>
            <person name="Martin R."/>
            <person name="McLaughlin D.J."/>
            <person name="Morgenstern I."/>
            <person name="Morin E."/>
            <person name="Murat C."/>
            <person name="Nagy L.G."/>
            <person name="Nolan M."/>
            <person name="Ohm R.A."/>
            <person name="Patyshakuliyeva A."/>
            <person name="Rokas A."/>
            <person name="Ruiz-Duenas F.J."/>
            <person name="Sabat G."/>
            <person name="Salamov A."/>
            <person name="Samejima M."/>
            <person name="Schmutz J."/>
            <person name="Slot J.C."/>
            <person name="St John F."/>
            <person name="Stenlid J."/>
            <person name="Sun H."/>
            <person name="Sun S."/>
            <person name="Syed K."/>
            <person name="Tsang A."/>
            <person name="Wiebenga A."/>
            <person name="Young D."/>
            <person name="Pisabarro A."/>
            <person name="Eastwood D.C."/>
            <person name="Martin F."/>
            <person name="Cullen D."/>
            <person name="Grigoriev I.V."/>
            <person name="Hibbett D.S."/>
        </authorList>
    </citation>
    <scope>NUCLEOTIDE SEQUENCE [LARGE SCALE GENOMIC DNA]</scope>
    <source>
        <strain evidence="3 4">MD-104</strain>
    </source>
</reference>
<dbReference type="STRING" id="742152.A0A2H3JA76"/>
<dbReference type="InterPro" id="IPR015010">
    <property type="entry name" value="TERF2IP_Myb"/>
</dbReference>